<proteinExistence type="predicted"/>
<keyword evidence="5" id="KW-0408">Iron</keyword>
<keyword evidence="6" id="KW-0411">Iron-sulfur</keyword>
<dbReference type="CDD" id="cd01335">
    <property type="entry name" value="Radical_SAM"/>
    <property type="match status" value="1"/>
</dbReference>
<dbReference type="Gene3D" id="3.20.20.70">
    <property type="entry name" value="Aldolase class I"/>
    <property type="match status" value="1"/>
</dbReference>
<dbReference type="EMBL" id="JAESND010000012">
    <property type="protein sequence ID" value="MBM3117640.1"/>
    <property type="molecule type" value="Genomic_DNA"/>
</dbReference>
<dbReference type="InterPro" id="IPR012840">
    <property type="entry name" value="NrdG2"/>
</dbReference>
<dbReference type="SFLD" id="SFLDG01094">
    <property type="entry name" value="Uncharacterised_Radical_SAM_Su"/>
    <property type="match status" value="1"/>
</dbReference>
<evidence type="ECO:0000256" key="1">
    <source>
        <dbReference type="ARBA" id="ARBA00001966"/>
    </source>
</evidence>
<comment type="caution">
    <text evidence="8">The sequence shown here is derived from an EMBL/GenBank/DDBJ whole genome shotgun (WGS) entry which is preliminary data.</text>
</comment>
<evidence type="ECO:0000256" key="3">
    <source>
        <dbReference type="ARBA" id="ARBA00022691"/>
    </source>
</evidence>
<dbReference type="NCBIfam" id="TIGR02495">
    <property type="entry name" value="NrdG2"/>
    <property type="match status" value="1"/>
</dbReference>
<evidence type="ECO:0000256" key="4">
    <source>
        <dbReference type="ARBA" id="ARBA00022723"/>
    </source>
</evidence>
<dbReference type="PANTHER" id="PTHR30352:SF13">
    <property type="entry name" value="GLYCYL-RADICAL ENZYME ACTIVATING ENZYME YJJW-RELATED"/>
    <property type="match status" value="1"/>
</dbReference>
<accession>A0ABS2BQE7</accession>
<feature type="domain" description="Radical SAM core" evidence="7">
    <location>
        <begin position="24"/>
        <end position="242"/>
    </location>
</feature>
<organism evidence="8 9">
    <name type="scientific">Jeongeupia naejangsanensis</name>
    <dbReference type="NCBI Taxonomy" id="613195"/>
    <lineage>
        <taxon>Bacteria</taxon>
        <taxon>Pseudomonadati</taxon>
        <taxon>Pseudomonadota</taxon>
        <taxon>Betaproteobacteria</taxon>
        <taxon>Neisseriales</taxon>
        <taxon>Chitinibacteraceae</taxon>
        <taxon>Jeongeupia</taxon>
    </lineage>
</organism>
<dbReference type="PROSITE" id="PS51918">
    <property type="entry name" value="RADICAL_SAM"/>
    <property type="match status" value="1"/>
</dbReference>
<keyword evidence="9" id="KW-1185">Reference proteome</keyword>
<keyword evidence="2" id="KW-0004">4Fe-4S</keyword>
<evidence type="ECO:0000256" key="2">
    <source>
        <dbReference type="ARBA" id="ARBA00022485"/>
    </source>
</evidence>
<evidence type="ECO:0000313" key="8">
    <source>
        <dbReference type="EMBL" id="MBM3117640.1"/>
    </source>
</evidence>
<name>A0ABS2BQE7_9NEIS</name>
<dbReference type="InterPro" id="IPR034457">
    <property type="entry name" value="Organic_radical-activating"/>
</dbReference>
<gene>
    <name evidence="8" type="ORF">JMJ54_17525</name>
</gene>
<keyword evidence="4" id="KW-0479">Metal-binding</keyword>
<dbReference type="PANTHER" id="PTHR30352">
    <property type="entry name" value="PYRUVATE FORMATE-LYASE-ACTIVATING ENZYME"/>
    <property type="match status" value="1"/>
</dbReference>
<sequence length="242" mass="26173">MAHQSRDLPNPPKIGGFVSFSSCDYPGQLACVVFLSGCPWRCHYCHNPHLQKRETVPGVPVWAELLGWLEQRRGLLDAVVFCGGEPLAEKHLPAMLRDVKAMGFKAALHTGGAYPARLAHCLPYLDWVGFDVKTGFADYLNVTLVPRSGDPALASLQQVIGSGVAFECRTTIHPQLHDEAALLALGETLAGLGVQDYALQRFRPQGTASPLLGSQPLPAGYPSAATTAALAERFPRFCVRND</sequence>
<dbReference type="InterPro" id="IPR058240">
    <property type="entry name" value="rSAM_sf"/>
</dbReference>
<dbReference type="Pfam" id="PF04055">
    <property type="entry name" value="Radical_SAM"/>
    <property type="match status" value="1"/>
</dbReference>
<comment type="cofactor">
    <cofactor evidence="1">
        <name>[4Fe-4S] cluster</name>
        <dbReference type="ChEBI" id="CHEBI:49883"/>
    </cofactor>
</comment>
<evidence type="ECO:0000256" key="6">
    <source>
        <dbReference type="ARBA" id="ARBA00023014"/>
    </source>
</evidence>
<keyword evidence="3" id="KW-0949">S-adenosyl-L-methionine</keyword>
<dbReference type="SFLD" id="SFLDS00029">
    <property type="entry name" value="Radical_SAM"/>
    <property type="match status" value="1"/>
</dbReference>
<dbReference type="InterPro" id="IPR007197">
    <property type="entry name" value="rSAM"/>
</dbReference>
<dbReference type="SUPFAM" id="SSF102114">
    <property type="entry name" value="Radical SAM enzymes"/>
    <property type="match status" value="1"/>
</dbReference>
<evidence type="ECO:0000256" key="5">
    <source>
        <dbReference type="ARBA" id="ARBA00023004"/>
    </source>
</evidence>
<evidence type="ECO:0000259" key="7">
    <source>
        <dbReference type="PROSITE" id="PS51918"/>
    </source>
</evidence>
<protein>
    <submittedName>
        <fullName evidence="8">Anaerobic ribonucleoside-triphosphate reductase activating protein</fullName>
    </submittedName>
</protein>
<reference evidence="8 9" key="1">
    <citation type="submission" date="2021-01" db="EMBL/GenBank/DDBJ databases">
        <title>Draft Genome Sequence and Polyhydroxyalkanoate Biosynthetic Potential of Jeongeupia naejangsanensis Type Strain DSM 24253.</title>
        <authorList>
            <person name="Turrini P."/>
            <person name="Artuso I."/>
            <person name="Lugli G.A."/>
            <person name="Frangipani E."/>
            <person name="Ventura M."/>
            <person name="Visca P."/>
        </authorList>
    </citation>
    <scope>NUCLEOTIDE SEQUENCE [LARGE SCALE GENOMIC DNA]</scope>
    <source>
        <strain evidence="8 9">DSM 24253</strain>
    </source>
</reference>
<dbReference type="InterPro" id="IPR013785">
    <property type="entry name" value="Aldolase_TIM"/>
</dbReference>
<evidence type="ECO:0000313" key="9">
    <source>
        <dbReference type="Proteomes" id="UP000809431"/>
    </source>
</evidence>
<dbReference type="Proteomes" id="UP000809431">
    <property type="component" value="Unassembled WGS sequence"/>
</dbReference>